<protein>
    <recommendedName>
        <fullName evidence="5">Protein arginine N-methyltransferase</fullName>
        <ecNumber evidence="5">2.1.1.-</ecNumber>
    </recommendedName>
</protein>
<dbReference type="InterPro" id="IPR029063">
    <property type="entry name" value="SAM-dependent_MTases_sf"/>
</dbReference>
<reference evidence="9" key="1">
    <citation type="submission" date="2015-08" db="UniProtKB">
        <authorList>
            <consortium name="WormBaseParasite"/>
        </authorList>
    </citation>
    <scope>IDENTIFICATION</scope>
</reference>
<accession>A0A0K0DYQ4</accession>
<dbReference type="GO" id="GO:0016274">
    <property type="term" value="F:protein-arginine N-methyltransferase activity"/>
    <property type="evidence" value="ECO:0007669"/>
    <property type="project" value="InterPro"/>
</dbReference>
<comment type="function">
    <text evidence="5">Arginine methyltransferase that can both catalyze the formation of omega-N monomethylarginine (MMA) and symmetrical dimethylarginine (sDMA).</text>
</comment>
<dbReference type="FunFam" id="3.40.50.150:FF:000071">
    <property type="entry name" value="Protein arginine N-methyltransferase 7"/>
    <property type="match status" value="1"/>
</dbReference>
<evidence type="ECO:0000256" key="5">
    <source>
        <dbReference type="PIRNR" id="PIRNR036946"/>
    </source>
</evidence>
<keyword evidence="3 6" id="KW-0949">S-adenosyl-L-methionine</keyword>
<comment type="similarity">
    <text evidence="5">Belongs to the class I-like SAM-binding methyltransferase superfamily. Protein arginine N-methyltransferase family. PRMT7 subfamily.</text>
</comment>
<dbReference type="PANTHER" id="PTHR11006">
    <property type="entry name" value="PROTEIN ARGININE N-METHYLTRANSFERASE"/>
    <property type="match status" value="1"/>
</dbReference>
<dbReference type="STRING" id="6248.A0A0K0DYQ4"/>
<keyword evidence="2 6" id="KW-0808">Transferase</keyword>
<dbReference type="EC" id="2.1.1.-" evidence="5"/>
<name>A0A0K0DYQ4_STRER</name>
<dbReference type="WBParaSite" id="TCONS_00006560.p1">
    <property type="protein sequence ID" value="TCONS_00006560.p1"/>
    <property type="gene ID" value="XLOC_004696"/>
</dbReference>
<dbReference type="Gene3D" id="2.70.160.11">
    <property type="entry name" value="Hnrnp arginine n-methyltransferase1"/>
    <property type="match status" value="2"/>
</dbReference>
<dbReference type="GO" id="GO:0032259">
    <property type="term" value="P:methylation"/>
    <property type="evidence" value="ECO:0007669"/>
    <property type="project" value="UniProtKB-KW"/>
</dbReference>
<keyword evidence="1 6" id="KW-0489">Methyltransferase</keyword>
<dbReference type="InterPro" id="IPR055135">
    <property type="entry name" value="PRMT_dom"/>
</dbReference>
<dbReference type="Proteomes" id="UP000035681">
    <property type="component" value="Unplaced"/>
</dbReference>
<feature type="domain" description="Protein arginine N-methyltransferase" evidence="7">
    <location>
        <begin position="242"/>
        <end position="340"/>
    </location>
</feature>
<dbReference type="SUPFAM" id="SSF53335">
    <property type="entry name" value="S-adenosyl-L-methionine-dependent methyltransferases"/>
    <property type="match status" value="2"/>
</dbReference>
<keyword evidence="4" id="KW-0677">Repeat</keyword>
<organism evidence="9">
    <name type="scientific">Strongyloides stercoralis</name>
    <name type="common">Threadworm</name>
    <dbReference type="NCBI Taxonomy" id="6248"/>
    <lineage>
        <taxon>Eukaryota</taxon>
        <taxon>Metazoa</taxon>
        <taxon>Ecdysozoa</taxon>
        <taxon>Nematoda</taxon>
        <taxon>Chromadorea</taxon>
        <taxon>Rhabditida</taxon>
        <taxon>Tylenchina</taxon>
        <taxon>Panagrolaimomorpha</taxon>
        <taxon>Strongyloidoidea</taxon>
        <taxon>Strongyloididae</taxon>
        <taxon>Strongyloides</taxon>
    </lineage>
</organism>
<dbReference type="Pfam" id="PF22528">
    <property type="entry name" value="PRMT_C"/>
    <property type="match status" value="1"/>
</dbReference>
<evidence type="ECO:0000313" key="9">
    <source>
        <dbReference type="WBParaSite" id="SSTP_0000237000.1"/>
    </source>
</evidence>
<evidence type="ECO:0000256" key="3">
    <source>
        <dbReference type="ARBA" id="ARBA00022691"/>
    </source>
</evidence>
<dbReference type="AlphaFoldDB" id="A0A0K0DYQ4"/>
<evidence type="ECO:0000256" key="4">
    <source>
        <dbReference type="ARBA" id="ARBA00022737"/>
    </source>
</evidence>
<dbReference type="CDD" id="cd02440">
    <property type="entry name" value="AdoMet_MTases"/>
    <property type="match status" value="1"/>
</dbReference>
<evidence type="ECO:0000256" key="1">
    <source>
        <dbReference type="ARBA" id="ARBA00022603"/>
    </source>
</evidence>
<keyword evidence="8" id="KW-1185">Reference proteome</keyword>
<proteinExistence type="inferred from homology"/>
<dbReference type="PROSITE" id="PS51678">
    <property type="entry name" value="SAM_MT_PRMT"/>
    <property type="match status" value="1"/>
</dbReference>
<dbReference type="WBParaSite" id="SSTP_0000237000.1">
    <property type="protein sequence ID" value="SSTP_0000237000.1"/>
    <property type="gene ID" value="SSTP_0000237000"/>
</dbReference>
<sequence>MYDFIRRLYLFLKIMTENIFKEVINHSTGQREWKVVNENNIDLAKEIAITGFGDMILDQNRNDLYEKGLIEVIKKKHKNNEEARVVDIGCGTGLLSLMAARAGADYVTAFEVFKPMADIARNILNLSEYKDKIHLVTSRSTDVNPNILGKLGNIIVAEVFDTELIGEGALKTFKEAHGNLVEKGSKVIPSSAKVYVVPFESSILRSFQTIKSNKTIKNPFSFCSGYQNVFDCQLSEMDISDLVILSEPVEVANFNFEDPDNIFYEEINYRRFTVSKEGQHRVDGFIFWWDIDMTGEGKIIISTVPKFIDKDRYVWRDHWMSAVYYPPQQLNVSEGDVVDFICAHDEYSFWFHLGISNIDAPTCDCGIHMLFSRNSIHRINSLYQNTKYMDCLYKNCERKDVVCLNEGSFIGLYAAQTARNVTIVEENSAFRKILEKFIEFNEIKNITLVSNLYYVQEFFDYVISEPFYLTAILPWEHFRYLYDLERLSSEYDIAPENLFIKKAELKCIPLYAENLWKIGAPVGTVNGFDLTGFDDVTQAARKATISIIEAHPLCEYTNIIAGDVTSLIEINMTDSLDEIKEWLSTSCFIPFSNSKCNVVAFWVDFILGDDYYIHTTGFENFKDSKNTIPSWCKSYKQGIYFVDLTNKDKIIKGINVDISMNEYGGLDFVIQEQFD</sequence>
<evidence type="ECO:0000256" key="2">
    <source>
        <dbReference type="ARBA" id="ARBA00022679"/>
    </source>
</evidence>
<dbReference type="Gene3D" id="3.40.50.150">
    <property type="entry name" value="Vaccinia Virus protein VP39"/>
    <property type="match status" value="2"/>
</dbReference>
<evidence type="ECO:0000259" key="7">
    <source>
        <dbReference type="Pfam" id="PF22528"/>
    </source>
</evidence>
<dbReference type="InterPro" id="IPR025799">
    <property type="entry name" value="Arg_MeTrfase"/>
</dbReference>
<dbReference type="GO" id="GO:0042054">
    <property type="term" value="F:histone methyltransferase activity"/>
    <property type="evidence" value="ECO:0007669"/>
    <property type="project" value="TreeGrafter"/>
</dbReference>
<evidence type="ECO:0000313" key="8">
    <source>
        <dbReference type="Proteomes" id="UP000035681"/>
    </source>
</evidence>
<dbReference type="PANTHER" id="PTHR11006:SF4">
    <property type="entry name" value="PROTEIN ARGININE N-METHYLTRANSFERASE 7"/>
    <property type="match status" value="1"/>
</dbReference>
<dbReference type="Pfam" id="PF06325">
    <property type="entry name" value="PrmA"/>
    <property type="match status" value="1"/>
</dbReference>
<dbReference type="PIRSF" id="PIRSF036946">
    <property type="entry name" value="Arg_N-mtase"/>
    <property type="match status" value="1"/>
</dbReference>
<dbReference type="InterPro" id="IPR014644">
    <property type="entry name" value="MeTrfase_PRMT7"/>
</dbReference>
<evidence type="ECO:0000256" key="6">
    <source>
        <dbReference type="PROSITE-ProRule" id="PRU01015"/>
    </source>
</evidence>